<dbReference type="AlphaFoldDB" id="A0A6N7SB51"/>
<proteinExistence type="predicted"/>
<evidence type="ECO:0000313" key="2">
    <source>
        <dbReference type="EMBL" id="MSC34613.1"/>
    </source>
</evidence>
<accession>A0A6N7SB51</accession>
<dbReference type="OrthoDB" id="337762at2"/>
<reference evidence="3 4" key="1">
    <citation type="journal article" date="2019" name="Nat. Med.">
        <title>A library of human gut bacterial isolates paired with longitudinal multiomics data enables mechanistic microbiome research.</title>
        <authorList>
            <person name="Poyet M."/>
            <person name="Groussin M."/>
            <person name="Gibbons S.M."/>
            <person name="Avila-Pacheco J."/>
            <person name="Jiang X."/>
            <person name="Kearney S.M."/>
            <person name="Perrotta A.R."/>
            <person name="Berdy B."/>
            <person name="Zhao S."/>
            <person name="Lieberman T.D."/>
            <person name="Swanson P.K."/>
            <person name="Smith M."/>
            <person name="Roesemann S."/>
            <person name="Alexander J.E."/>
            <person name="Rich S.A."/>
            <person name="Livny J."/>
            <person name="Vlamakis H."/>
            <person name="Clish C."/>
            <person name="Bullock K."/>
            <person name="Deik A."/>
            <person name="Scott J."/>
            <person name="Pierce K.A."/>
            <person name="Xavier R.J."/>
            <person name="Alm E.J."/>
        </authorList>
    </citation>
    <scope>NUCLEOTIDE SEQUENCE [LARGE SCALE GENOMIC DNA]</scope>
    <source>
        <strain evidence="1 3">BIOML-A4</strain>
        <strain evidence="2 4">BIOML-A5</strain>
    </source>
</reference>
<organism evidence="1 3">
    <name type="scientific">Holdemania massiliensis</name>
    <dbReference type="NCBI Taxonomy" id="1468449"/>
    <lineage>
        <taxon>Bacteria</taxon>
        <taxon>Bacillati</taxon>
        <taxon>Bacillota</taxon>
        <taxon>Erysipelotrichia</taxon>
        <taxon>Erysipelotrichales</taxon>
        <taxon>Erysipelotrichaceae</taxon>
        <taxon>Holdemania</taxon>
    </lineage>
</organism>
<comment type="caution">
    <text evidence="1">The sequence shown here is derived from an EMBL/GenBank/DDBJ whole genome shotgun (WGS) entry which is preliminary data.</text>
</comment>
<dbReference type="EMBL" id="WKPJ01000037">
    <property type="protein sequence ID" value="MSA90882.1"/>
    <property type="molecule type" value="Genomic_DNA"/>
</dbReference>
<protein>
    <recommendedName>
        <fullName evidence="5">Neutral/alkaline non-lysosomal ceramidase N-terminal domain-containing protein</fullName>
    </recommendedName>
</protein>
<evidence type="ECO:0000313" key="4">
    <source>
        <dbReference type="Proteomes" id="UP000480929"/>
    </source>
</evidence>
<keyword evidence="4" id="KW-1185">Reference proteome</keyword>
<dbReference type="RefSeq" id="WP_154240310.1">
    <property type="nucleotide sequence ID" value="NZ_AP031450.1"/>
</dbReference>
<dbReference type="Proteomes" id="UP000480929">
    <property type="component" value="Unassembled WGS sequence"/>
</dbReference>
<dbReference type="Proteomes" id="UP000433575">
    <property type="component" value="Unassembled WGS sequence"/>
</dbReference>
<sequence>MKAHSEQYCLTPTYKPFYMIGYNSPLRDLPAQGVHDDIYVTTTLLDFNDQKLFLFSTDWLHVEDEIVSEIRERLQAQFNQDPKLVLISATHNHQSVRDHMQSAKSGQFNQEYHDHVLDLAVRGYQECSAQLEEVECWMGRKVIPGYYGSRIVYGELADNEVILVEFRNAQNQVVAAICNWAVHSTVITPDNALLTAEFAGNVRRLLKERKGYAPAMIVGAAGDCSTRATRQGNDFNELQRVAQGMAEEISKIEVNEKLELEFERIASTEHHVRYPIDHKEVQRIIDANEEELKTCQDFDRRKILNSMMSGLRRKLTMDEARADWFADTLRLKDIEIVVSPCELASKFGKEIKRLSPAKCCLIFGYTNGRGSYLFPKEYYGLTFETISSGIPAEEVENYINKIIAIL</sequence>
<evidence type="ECO:0008006" key="5">
    <source>
        <dbReference type="Google" id="ProtNLM"/>
    </source>
</evidence>
<dbReference type="EMBL" id="WKPI01000039">
    <property type="protein sequence ID" value="MSC34613.1"/>
    <property type="molecule type" value="Genomic_DNA"/>
</dbReference>
<gene>
    <name evidence="2" type="ORF">GKD88_15910</name>
    <name evidence="1" type="ORF">GKE08_16235</name>
</gene>
<evidence type="ECO:0000313" key="1">
    <source>
        <dbReference type="EMBL" id="MSA90882.1"/>
    </source>
</evidence>
<evidence type="ECO:0000313" key="3">
    <source>
        <dbReference type="Proteomes" id="UP000433575"/>
    </source>
</evidence>
<name>A0A6N7SB51_9FIRM</name>